<dbReference type="EMBL" id="JACAZF010000004">
    <property type="protein sequence ID" value="KAF7307098.1"/>
    <property type="molecule type" value="Genomic_DNA"/>
</dbReference>
<sequence>MALSLPTTTQRPPFQPQPDDEPELTSICESGVVSASLLQSRDNWLNSIFELYTGRTRPNCPPPTSSPCGVCTIDIGPHIFCDTSFYEVHYPPSQLEGSASTSARPSWSASIPMPNSDIVHAVNAAASSNPTFANLLHIAASGQATPDQLQTLGLLIQSLPPPRPPPLAPTTALAYDIVFQYAETPSQQCILPRVPAVWEKTGSRGDFALTLAIKPPNSAVPDLQIVTINFRQPHPTLSEAISRWVGNARENPQIIKRVKEQSRRVYLTHRVPRDQIVAQLKMSSVPNYSMTSIKPQPVVEPPLNPPQRKPRKPRTTTETENNTATPSQLEAPVKRKRGRPRKTDIVKLSCTTCQATDVPLVLGGRFCRPCVEAGKAVDREAVQHVFSVDPSRATQES</sequence>
<evidence type="ECO:0000313" key="2">
    <source>
        <dbReference type="EMBL" id="KAF7307098.1"/>
    </source>
</evidence>
<feature type="compositionally biased region" description="Low complexity" evidence="1">
    <location>
        <begin position="316"/>
        <end position="326"/>
    </location>
</feature>
<feature type="compositionally biased region" description="Pro residues" evidence="1">
    <location>
        <begin position="298"/>
        <end position="307"/>
    </location>
</feature>
<keyword evidence="3" id="KW-1185">Reference proteome</keyword>
<dbReference type="OrthoDB" id="5338195at2759"/>
<evidence type="ECO:0000313" key="3">
    <source>
        <dbReference type="Proteomes" id="UP000636479"/>
    </source>
</evidence>
<feature type="compositionally biased region" description="Low complexity" evidence="1">
    <location>
        <begin position="1"/>
        <end position="12"/>
    </location>
</feature>
<reference evidence="2" key="1">
    <citation type="submission" date="2020-05" db="EMBL/GenBank/DDBJ databases">
        <title>Mycena genomes resolve the evolution of fungal bioluminescence.</title>
        <authorList>
            <person name="Tsai I.J."/>
        </authorList>
    </citation>
    <scope>NUCLEOTIDE SEQUENCE</scope>
    <source>
        <strain evidence="2">171206Taipei</strain>
    </source>
</reference>
<proteinExistence type="predicted"/>
<accession>A0A8H6W9X9</accession>
<feature type="region of interest" description="Disordered" evidence="1">
    <location>
        <begin position="288"/>
        <end position="340"/>
    </location>
</feature>
<name>A0A8H6W9X9_9AGAR</name>
<comment type="caution">
    <text evidence="2">The sequence shown here is derived from an EMBL/GenBank/DDBJ whole genome shotgun (WGS) entry which is preliminary data.</text>
</comment>
<dbReference type="GeneID" id="59344341"/>
<protein>
    <submittedName>
        <fullName evidence="2">Uncharacterized protein</fullName>
    </submittedName>
</protein>
<dbReference type="AlphaFoldDB" id="A0A8H6W9X9"/>
<feature type="region of interest" description="Disordered" evidence="1">
    <location>
        <begin position="1"/>
        <end position="24"/>
    </location>
</feature>
<gene>
    <name evidence="2" type="ORF">MIND_00503100</name>
</gene>
<evidence type="ECO:0000256" key="1">
    <source>
        <dbReference type="SAM" id="MobiDB-lite"/>
    </source>
</evidence>
<dbReference type="Proteomes" id="UP000636479">
    <property type="component" value="Unassembled WGS sequence"/>
</dbReference>
<organism evidence="2 3">
    <name type="scientific">Mycena indigotica</name>
    <dbReference type="NCBI Taxonomy" id="2126181"/>
    <lineage>
        <taxon>Eukaryota</taxon>
        <taxon>Fungi</taxon>
        <taxon>Dikarya</taxon>
        <taxon>Basidiomycota</taxon>
        <taxon>Agaricomycotina</taxon>
        <taxon>Agaricomycetes</taxon>
        <taxon>Agaricomycetidae</taxon>
        <taxon>Agaricales</taxon>
        <taxon>Marasmiineae</taxon>
        <taxon>Mycenaceae</taxon>
        <taxon>Mycena</taxon>
    </lineage>
</organism>
<dbReference type="RefSeq" id="XP_037222117.1">
    <property type="nucleotide sequence ID" value="XM_037361825.1"/>
</dbReference>